<dbReference type="PANTHER" id="PTHR11040">
    <property type="entry name" value="ZINC/IRON TRANSPORTER"/>
    <property type="match status" value="1"/>
</dbReference>
<proteinExistence type="predicted"/>
<evidence type="ECO:0000256" key="4">
    <source>
        <dbReference type="ARBA" id="ARBA00023136"/>
    </source>
</evidence>
<name>A0AAD5PFR7_9FUNG</name>
<comment type="caution">
    <text evidence="7">The sequence shown here is derived from an EMBL/GenBank/DDBJ whole genome shotgun (WGS) entry which is preliminary data.</text>
</comment>
<feature type="transmembrane region" description="Helical" evidence="6">
    <location>
        <begin position="381"/>
        <end position="399"/>
    </location>
</feature>
<feature type="transmembrane region" description="Helical" evidence="6">
    <location>
        <begin position="314"/>
        <end position="335"/>
    </location>
</feature>
<feature type="region of interest" description="Disordered" evidence="5">
    <location>
        <begin position="117"/>
        <end position="179"/>
    </location>
</feature>
<dbReference type="Pfam" id="PF02535">
    <property type="entry name" value="Zip"/>
    <property type="match status" value="1"/>
</dbReference>
<dbReference type="GO" id="GO:0005385">
    <property type="term" value="F:zinc ion transmembrane transporter activity"/>
    <property type="evidence" value="ECO:0007669"/>
    <property type="project" value="TreeGrafter"/>
</dbReference>
<evidence type="ECO:0000256" key="2">
    <source>
        <dbReference type="ARBA" id="ARBA00022692"/>
    </source>
</evidence>
<feature type="transmembrane region" description="Helical" evidence="6">
    <location>
        <begin position="281"/>
        <end position="308"/>
    </location>
</feature>
<keyword evidence="3 6" id="KW-1133">Transmembrane helix</keyword>
<evidence type="ECO:0000256" key="1">
    <source>
        <dbReference type="ARBA" id="ARBA00004141"/>
    </source>
</evidence>
<dbReference type="InterPro" id="IPR003689">
    <property type="entry name" value="ZIP"/>
</dbReference>
<dbReference type="AlphaFoldDB" id="A0AAD5PFR7"/>
<feature type="transmembrane region" description="Helical" evidence="6">
    <location>
        <begin position="347"/>
        <end position="369"/>
    </location>
</feature>
<dbReference type="Proteomes" id="UP001209540">
    <property type="component" value="Unassembled WGS sequence"/>
</dbReference>
<protein>
    <submittedName>
        <fullName evidence="7">Zinc/iron permease</fullName>
    </submittedName>
</protein>
<accession>A0AAD5PFR7</accession>
<keyword evidence="8" id="KW-1185">Reference proteome</keyword>
<evidence type="ECO:0000313" key="8">
    <source>
        <dbReference type="Proteomes" id="UP001209540"/>
    </source>
</evidence>
<feature type="transmembrane region" description="Helical" evidence="6">
    <location>
        <begin position="50"/>
        <end position="73"/>
    </location>
</feature>
<evidence type="ECO:0000313" key="7">
    <source>
        <dbReference type="EMBL" id="KAI9268132.1"/>
    </source>
</evidence>
<dbReference type="GO" id="GO:0016020">
    <property type="term" value="C:membrane"/>
    <property type="evidence" value="ECO:0007669"/>
    <property type="project" value="UniProtKB-SubCell"/>
</dbReference>
<feature type="transmembrane region" description="Helical" evidence="6">
    <location>
        <begin position="14"/>
        <end position="38"/>
    </location>
</feature>
<keyword evidence="4 6" id="KW-0472">Membrane</keyword>
<dbReference type="EMBL" id="JAIXMP010000009">
    <property type="protein sequence ID" value="KAI9268132.1"/>
    <property type="molecule type" value="Genomic_DNA"/>
</dbReference>
<gene>
    <name evidence="7" type="ORF">BDA99DRAFT_504933</name>
</gene>
<feature type="compositionally biased region" description="Low complexity" evidence="5">
    <location>
        <begin position="170"/>
        <end position="179"/>
    </location>
</feature>
<organism evidence="7 8">
    <name type="scientific">Phascolomyces articulosus</name>
    <dbReference type="NCBI Taxonomy" id="60185"/>
    <lineage>
        <taxon>Eukaryota</taxon>
        <taxon>Fungi</taxon>
        <taxon>Fungi incertae sedis</taxon>
        <taxon>Mucoromycota</taxon>
        <taxon>Mucoromycotina</taxon>
        <taxon>Mucoromycetes</taxon>
        <taxon>Mucorales</taxon>
        <taxon>Lichtheimiaceae</taxon>
        <taxon>Phascolomyces</taxon>
    </lineage>
</organism>
<keyword evidence="2 6" id="KW-0812">Transmembrane</keyword>
<comment type="subcellular location">
    <subcellularLocation>
        <location evidence="1">Membrane</location>
        <topology evidence="1">Multi-pass membrane protein</topology>
    </subcellularLocation>
</comment>
<feature type="compositionally biased region" description="Basic residues" evidence="5">
    <location>
        <begin position="123"/>
        <end position="145"/>
    </location>
</feature>
<evidence type="ECO:0000256" key="3">
    <source>
        <dbReference type="ARBA" id="ARBA00022989"/>
    </source>
</evidence>
<dbReference type="PANTHER" id="PTHR11040:SF210">
    <property type="entry name" value="ZINC-REGULATED TRANSPORTER 3"/>
    <property type="match status" value="1"/>
</dbReference>
<evidence type="ECO:0000256" key="6">
    <source>
        <dbReference type="SAM" id="Phobius"/>
    </source>
</evidence>
<reference evidence="7" key="1">
    <citation type="journal article" date="2022" name="IScience">
        <title>Evolution of zygomycete secretomes and the origins of terrestrial fungal ecologies.</title>
        <authorList>
            <person name="Chang Y."/>
            <person name="Wang Y."/>
            <person name="Mondo S."/>
            <person name="Ahrendt S."/>
            <person name="Andreopoulos W."/>
            <person name="Barry K."/>
            <person name="Beard J."/>
            <person name="Benny G.L."/>
            <person name="Blankenship S."/>
            <person name="Bonito G."/>
            <person name="Cuomo C."/>
            <person name="Desiro A."/>
            <person name="Gervers K.A."/>
            <person name="Hundley H."/>
            <person name="Kuo A."/>
            <person name="LaButti K."/>
            <person name="Lang B.F."/>
            <person name="Lipzen A."/>
            <person name="O'Donnell K."/>
            <person name="Pangilinan J."/>
            <person name="Reynolds N."/>
            <person name="Sandor L."/>
            <person name="Smith M.E."/>
            <person name="Tsang A."/>
            <person name="Grigoriev I.V."/>
            <person name="Stajich J.E."/>
            <person name="Spatafora J.W."/>
        </authorList>
    </citation>
    <scope>NUCLEOTIDE SEQUENCE</scope>
    <source>
        <strain evidence="7">RSA 2281</strain>
    </source>
</reference>
<feature type="transmembrane region" description="Helical" evidence="6">
    <location>
        <begin position="85"/>
        <end position="108"/>
    </location>
</feature>
<sequence>MYTFNTTDYGTQDAWLMVLISSIACILGASVVFIDALYPSSHCSSVLERPAVIASSMALGSGVMLFSALYTLLPASRIRLQSDYALYFFYFIGIVATLVITQLVHYFAPDAIHSHGPDDEMGHHHHHHHHGATTHSTVHPHQKHHPTQEHSQSQQVQKHMKQKPHHRFSETSTTSSVTITTKTMEEEQDEDVFFKSTPVAASPTTSLNTQNPGERTGLLMQWGDEYGSRGHHHHATTVIEEEEEKQNDYFRIGIQTAIAICIHKFPEGLIMFISGQASERLGLSVCAAMTIHNIIEGFMIALPLYFATQSRVRAFFYAAFLGGMSQPFGAALGVVALDTVTQEQQDLLFGITFGVVSGMMSLISIQSMLPQAIKADPKQRYVPMFFFVGILLVGLASLLKSI</sequence>
<reference evidence="7" key="2">
    <citation type="submission" date="2023-02" db="EMBL/GenBank/DDBJ databases">
        <authorList>
            <consortium name="DOE Joint Genome Institute"/>
            <person name="Mondo S.J."/>
            <person name="Chang Y."/>
            <person name="Wang Y."/>
            <person name="Ahrendt S."/>
            <person name="Andreopoulos W."/>
            <person name="Barry K."/>
            <person name="Beard J."/>
            <person name="Benny G.L."/>
            <person name="Blankenship S."/>
            <person name="Bonito G."/>
            <person name="Cuomo C."/>
            <person name="Desiro A."/>
            <person name="Gervers K.A."/>
            <person name="Hundley H."/>
            <person name="Kuo A."/>
            <person name="LaButti K."/>
            <person name="Lang B.F."/>
            <person name="Lipzen A."/>
            <person name="O'Donnell K."/>
            <person name="Pangilinan J."/>
            <person name="Reynolds N."/>
            <person name="Sandor L."/>
            <person name="Smith M.W."/>
            <person name="Tsang A."/>
            <person name="Grigoriev I.V."/>
            <person name="Stajich J.E."/>
            <person name="Spatafora J.W."/>
        </authorList>
    </citation>
    <scope>NUCLEOTIDE SEQUENCE</scope>
    <source>
        <strain evidence="7">RSA 2281</strain>
    </source>
</reference>
<evidence type="ECO:0000256" key="5">
    <source>
        <dbReference type="SAM" id="MobiDB-lite"/>
    </source>
</evidence>